<sequence>MPIIKFDYIYMNEFDSYKNDFGFEIGSGFSGNSDYMKALDEKKRRALMEEQYNFLQIQKSEILTQQKYRELHQKEILAQQKYREEQRKGANLEKWLLIVNTFIAIAALLVSIFK</sequence>
<evidence type="ECO:0000313" key="2">
    <source>
        <dbReference type="EMBL" id="RGM40970.1"/>
    </source>
</evidence>
<dbReference type="EMBL" id="QSTF01000011">
    <property type="protein sequence ID" value="RGM40970.1"/>
    <property type="molecule type" value="Genomic_DNA"/>
</dbReference>
<name>A0A3E4WFI7_9BACT</name>
<keyword evidence="1" id="KW-0472">Membrane</keyword>
<protein>
    <submittedName>
        <fullName evidence="2">Uncharacterized protein</fullName>
    </submittedName>
</protein>
<proteinExistence type="predicted"/>
<keyword evidence="1" id="KW-1133">Transmembrane helix</keyword>
<dbReference type="Proteomes" id="UP000260780">
    <property type="component" value="Unassembled WGS sequence"/>
</dbReference>
<evidence type="ECO:0000313" key="3">
    <source>
        <dbReference type="Proteomes" id="UP000260780"/>
    </source>
</evidence>
<evidence type="ECO:0000256" key="1">
    <source>
        <dbReference type="SAM" id="Phobius"/>
    </source>
</evidence>
<comment type="caution">
    <text evidence="2">The sequence shown here is derived from an EMBL/GenBank/DDBJ whole genome shotgun (WGS) entry which is preliminary data.</text>
</comment>
<accession>A0A3E4WFI7</accession>
<organism evidence="2 3">
    <name type="scientific">Phocaeicola plebeius</name>
    <dbReference type="NCBI Taxonomy" id="310297"/>
    <lineage>
        <taxon>Bacteria</taxon>
        <taxon>Pseudomonadati</taxon>
        <taxon>Bacteroidota</taxon>
        <taxon>Bacteroidia</taxon>
        <taxon>Bacteroidales</taxon>
        <taxon>Bacteroidaceae</taxon>
        <taxon>Phocaeicola</taxon>
    </lineage>
</organism>
<keyword evidence="1" id="KW-0812">Transmembrane</keyword>
<gene>
    <name evidence="2" type="ORF">DXC17_06290</name>
</gene>
<feature type="transmembrane region" description="Helical" evidence="1">
    <location>
        <begin position="95"/>
        <end position="113"/>
    </location>
</feature>
<dbReference type="AlphaFoldDB" id="A0A3E4WFI7"/>
<reference evidence="2 3" key="1">
    <citation type="submission" date="2018-08" db="EMBL/GenBank/DDBJ databases">
        <title>A genome reference for cultivated species of the human gut microbiota.</title>
        <authorList>
            <person name="Zou Y."/>
            <person name="Xue W."/>
            <person name="Luo G."/>
        </authorList>
    </citation>
    <scope>NUCLEOTIDE SEQUENCE [LARGE SCALE GENOMIC DNA]</scope>
    <source>
        <strain evidence="2 3">OM08-14</strain>
    </source>
</reference>